<feature type="transmembrane region" description="Helical" evidence="1">
    <location>
        <begin position="46"/>
        <end position="68"/>
    </location>
</feature>
<evidence type="ECO:0000313" key="2">
    <source>
        <dbReference type="EMBL" id="EGO64056.1"/>
    </source>
</evidence>
<keyword evidence="3" id="KW-1185">Reference proteome</keyword>
<evidence type="ECO:0000256" key="1">
    <source>
        <dbReference type="SAM" id="Phobius"/>
    </source>
</evidence>
<keyword evidence="1" id="KW-1133">Transmembrane helix</keyword>
<dbReference type="InterPro" id="IPR032820">
    <property type="entry name" value="ATPase_put"/>
</dbReference>
<proteinExistence type="predicted"/>
<evidence type="ECO:0000313" key="3">
    <source>
        <dbReference type="Proteomes" id="UP000003240"/>
    </source>
</evidence>
<keyword evidence="1" id="KW-0812">Transmembrane</keyword>
<sequence length="78" mass="8491">MDDEDKRSYWTLLAAAGNISVMFAANLLVGVLAGRAIDGWLDSRPWATAAGALLGFSAAMWSVVKLVIKDKKGKMRHR</sequence>
<evidence type="ECO:0008006" key="4">
    <source>
        <dbReference type="Google" id="ProtNLM"/>
    </source>
</evidence>
<dbReference type="Proteomes" id="UP000003240">
    <property type="component" value="Unassembled WGS sequence"/>
</dbReference>
<accession>F7NIT3</accession>
<dbReference type="Pfam" id="PF09527">
    <property type="entry name" value="ATPase_gene1"/>
    <property type="match status" value="1"/>
</dbReference>
<gene>
    <name evidence="2" type="ORF">ALO_09929</name>
</gene>
<organism evidence="2 3">
    <name type="scientific">Acetonema longum DSM 6540</name>
    <dbReference type="NCBI Taxonomy" id="1009370"/>
    <lineage>
        <taxon>Bacteria</taxon>
        <taxon>Bacillati</taxon>
        <taxon>Bacillota</taxon>
        <taxon>Negativicutes</taxon>
        <taxon>Acetonemataceae</taxon>
        <taxon>Acetonema</taxon>
    </lineage>
</organism>
<protein>
    <recommendedName>
        <fullName evidence="4">AtpZ/AtpI family protein</fullName>
    </recommendedName>
</protein>
<comment type="caution">
    <text evidence="2">The sequence shown here is derived from an EMBL/GenBank/DDBJ whole genome shotgun (WGS) entry which is preliminary data.</text>
</comment>
<dbReference type="STRING" id="1009370.ALO_09929"/>
<feature type="transmembrane region" description="Helical" evidence="1">
    <location>
        <begin position="12"/>
        <end position="34"/>
    </location>
</feature>
<name>F7NIT3_9FIRM</name>
<dbReference type="AlphaFoldDB" id="F7NIT3"/>
<dbReference type="RefSeq" id="WP_004573264.1">
    <property type="nucleotide sequence ID" value="NZ_AFGF01000079.1"/>
</dbReference>
<reference evidence="2 3" key="1">
    <citation type="journal article" date="2011" name="EMBO J.">
        <title>Structural diversity of bacterial flagellar motors.</title>
        <authorList>
            <person name="Chen S."/>
            <person name="Beeby M."/>
            <person name="Murphy G.E."/>
            <person name="Leadbetter J.R."/>
            <person name="Hendrixson D.R."/>
            <person name="Briegel A."/>
            <person name="Li Z."/>
            <person name="Shi J."/>
            <person name="Tocheva E.I."/>
            <person name="Muller A."/>
            <person name="Dobro M.J."/>
            <person name="Jensen G.J."/>
        </authorList>
    </citation>
    <scope>NUCLEOTIDE SEQUENCE [LARGE SCALE GENOMIC DNA]</scope>
    <source>
        <strain evidence="2 3">DSM 6540</strain>
    </source>
</reference>
<dbReference type="EMBL" id="AFGF01000079">
    <property type="protein sequence ID" value="EGO64056.1"/>
    <property type="molecule type" value="Genomic_DNA"/>
</dbReference>
<keyword evidence="1" id="KW-0472">Membrane</keyword>